<protein>
    <submittedName>
        <fullName evidence="2">Uncharacterized protein</fullName>
    </submittedName>
</protein>
<evidence type="ECO:0000256" key="1">
    <source>
        <dbReference type="ARBA" id="ARBA00009625"/>
    </source>
</evidence>
<organism evidence="2 3">
    <name type="scientific">Dibothriocephalus latus</name>
    <name type="common">Fish tapeworm</name>
    <name type="synonym">Diphyllobothrium latum</name>
    <dbReference type="NCBI Taxonomy" id="60516"/>
    <lineage>
        <taxon>Eukaryota</taxon>
        <taxon>Metazoa</taxon>
        <taxon>Spiralia</taxon>
        <taxon>Lophotrochozoa</taxon>
        <taxon>Platyhelminthes</taxon>
        <taxon>Cestoda</taxon>
        <taxon>Eucestoda</taxon>
        <taxon>Diphyllobothriidea</taxon>
        <taxon>Diphyllobothriidae</taxon>
        <taxon>Dibothriocephalus</taxon>
    </lineage>
</organism>
<dbReference type="InterPro" id="IPR027417">
    <property type="entry name" value="P-loop_NTPase"/>
</dbReference>
<dbReference type="SUPFAM" id="SSF52540">
    <property type="entry name" value="P-loop containing nucleoside triphosphate hydrolases"/>
    <property type="match status" value="1"/>
</dbReference>
<evidence type="ECO:0000313" key="3">
    <source>
        <dbReference type="Proteomes" id="UP000281553"/>
    </source>
</evidence>
<dbReference type="EMBL" id="UYRU01062861">
    <property type="protein sequence ID" value="VDN15543.1"/>
    <property type="molecule type" value="Genomic_DNA"/>
</dbReference>
<dbReference type="PANTHER" id="PTHR23408">
    <property type="entry name" value="METHYLMALONYL-COA MUTASE"/>
    <property type="match status" value="1"/>
</dbReference>
<evidence type="ECO:0000313" key="2">
    <source>
        <dbReference type="EMBL" id="VDN15543.1"/>
    </source>
</evidence>
<dbReference type="PANTHER" id="PTHR23408:SF3">
    <property type="entry name" value="METHYLMALONIC ACIDURIA TYPE A PROTEIN, MITOCHONDRIAL"/>
    <property type="match status" value="1"/>
</dbReference>
<dbReference type="GO" id="GO:0005525">
    <property type="term" value="F:GTP binding"/>
    <property type="evidence" value="ECO:0007669"/>
    <property type="project" value="InterPro"/>
</dbReference>
<comment type="similarity">
    <text evidence="1">Belongs to the SIMIBI class G3E GTPase family. ArgK/MeaB subfamily.</text>
</comment>
<dbReference type="Proteomes" id="UP000281553">
    <property type="component" value="Unassembled WGS sequence"/>
</dbReference>
<dbReference type="InterPro" id="IPR005129">
    <property type="entry name" value="GTPase_ArgK"/>
</dbReference>
<reference evidence="2 3" key="1">
    <citation type="submission" date="2018-11" db="EMBL/GenBank/DDBJ databases">
        <authorList>
            <consortium name="Pathogen Informatics"/>
        </authorList>
    </citation>
    <scope>NUCLEOTIDE SEQUENCE [LARGE SCALE GENOMIC DNA]</scope>
</reference>
<name>A0A3P7LWX9_DIBLA</name>
<dbReference type="GO" id="GO:0005737">
    <property type="term" value="C:cytoplasm"/>
    <property type="evidence" value="ECO:0007669"/>
    <property type="project" value="TreeGrafter"/>
</dbReference>
<dbReference type="Gene3D" id="3.40.50.300">
    <property type="entry name" value="P-loop containing nucleotide triphosphate hydrolases"/>
    <property type="match status" value="1"/>
</dbReference>
<accession>A0A3P7LWX9</accession>
<dbReference type="OrthoDB" id="1476984at2759"/>
<sequence>MKRGIVEMADLVVINKADGDLLPAARRIAMEYSSGLHYITPRRKKWRAKVHHTLRFLFIFSIFFSSG</sequence>
<dbReference type="Pfam" id="PF03308">
    <property type="entry name" value="MeaB"/>
    <property type="match status" value="1"/>
</dbReference>
<dbReference type="AlphaFoldDB" id="A0A3P7LWX9"/>
<keyword evidence="3" id="KW-1185">Reference proteome</keyword>
<dbReference type="GO" id="GO:0003924">
    <property type="term" value="F:GTPase activity"/>
    <property type="evidence" value="ECO:0007669"/>
    <property type="project" value="InterPro"/>
</dbReference>
<gene>
    <name evidence="2" type="ORF">DILT_LOCUS11374</name>
</gene>
<proteinExistence type="inferred from homology"/>